<dbReference type="CDD" id="cd06171">
    <property type="entry name" value="Sigma70_r4"/>
    <property type="match status" value="1"/>
</dbReference>
<proteinExistence type="inferred from homology"/>
<evidence type="ECO:0000313" key="10">
    <source>
        <dbReference type="Proteomes" id="UP000077829"/>
    </source>
</evidence>
<feature type="domain" description="RNA polymerase sigma-70 region 2" evidence="7">
    <location>
        <begin position="27"/>
        <end position="89"/>
    </location>
</feature>
<name>A0A172Z9T7_9PSED</name>
<evidence type="ECO:0000313" key="9">
    <source>
        <dbReference type="EMBL" id="ANF89277.1"/>
    </source>
</evidence>
<dbReference type="GO" id="GO:0016987">
    <property type="term" value="F:sigma factor activity"/>
    <property type="evidence" value="ECO:0007669"/>
    <property type="project" value="UniProtKB-KW"/>
</dbReference>
<keyword evidence="5 6" id="KW-0804">Transcription</keyword>
<accession>A0A172Z9T7</accession>
<evidence type="ECO:0000256" key="1">
    <source>
        <dbReference type="ARBA" id="ARBA00010641"/>
    </source>
</evidence>
<dbReference type="EMBL" id="CP015601">
    <property type="protein sequence ID" value="ANF89277.1"/>
    <property type="molecule type" value="Genomic_DNA"/>
</dbReference>
<evidence type="ECO:0000256" key="6">
    <source>
        <dbReference type="RuleBase" id="RU000716"/>
    </source>
</evidence>
<dbReference type="PANTHER" id="PTHR43133">
    <property type="entry name" value="RNA POLYMERASE ECF-TYPE SIGMA FACTO"/>
    <property type="match status" value="1"/>
</dbReference>
<dbReference type="SUPFAM" id="SSF88659">
    <property type="entry name" value="Sigma3 and sigma4 domains of RNA polymerase sigma factors"/>
    <property type="match status" value="1"/>
</dbReference>
<keyword evidence="4 6" id="KW-0238">DNA-binding</keyword>
<dbReference type="Pfam" id="PF08281">
    <property type="entry name" value="Sigma70_r4_2"/>
    <property type="match status" value="1"/>
</dbReference>
<keyword evidence="3 6" id="KW-0731">Sigma factor</keyword>
<protein>
    <recommendedName>
        <fullName evidence="6">RNA polymerase sigma factor</fullName>
    </recommendedName>
</protein>
<evidence type="ECO:0000259" key="8">
    <source>
        <dbReference type="Pfam" id="PF08281"/>
    </source>
</evidence>
<dbReference type="InterPro" id="IPR014284">
    <property type="entry name" value="RNA_pol_sigma-70_dom"/>
</dbReference>
<dbReference type="GO" id="GO:0003677">
    <property type="term" value="F:DNA binding"/>
    <property type="evidence" value="ECO:0007669"/>
    <property type="project" value="UniProtKB-KW"/>
</dbReference>
<evidence type="ECO:0000259" key="7">
    <source>
        <dbReference type="Pfam" id="PF04542"/>
    </source>
</evidence>
<gene>
    <name evidence="9" type="ORF">A7J50_5961</name>
</gene>
<dbReference type="InterPro" id="IPR013325">
    <property type="entry name" value="RNA_pol_sigma_r2"/>
</dbReference>
<dbReference type="InterPro" id="IPR013249">
    <property type="entry name" value="RNA_pol_sigma70_r4_t2"/>
</dbReference>
<feature type="domain" description="RNA polymerase sigma factor 70 region 4 type 2" evidence="8">
    <location>
        <begin position="125"/>
        <end position="176"/>
    </location>
</feature>
<dbReference type="InterPro" id="IPR000838">
    <property type="entry name" value="RNA_pol_sigma70_ECF_CS"/>
</dbReference>
<dbReference type="AlphaFoldDB" id="A0A172Z9T7"/>
<keyword evidence="2 6" id="KW-0805">Transcription regulation</keyword>
<dbReference type="Pfam" id="PF04542">
    <property type="entry name" value="Sigma70_r2"/>
    <property type="match status" value="1"/>
</dbReference>
<dbReference type="SUPFAM" id="SSF88946">
    <property type="entry name" value="Sigma2 domain of RNA polymerase sigma factors"/>
    <property type="match status" value="1"/>
</dbReference>
<dbReference type="InterPro" id="IPR013324">
    <property type="entry name" value="RNA_pol_sigma_r3/r4-like"/>
</dbReference>
<evidence type="ECO:0000256" key="3">
    <source>
        <dbReference type="ARBA" id="ARBA00023082"/>
    </source>
</evidence>
<dbReference type="Gene3D" id="1.10.1740.10">
    <property type="match status" value="1"/>
</dbReference>
<dbReference type="PATRIC" id="fig|219572.3.peg.6116"/>
<dbReference type="KEGG" id="panr:A7J50_5961"/>
<dbReference type="InterPro" id="IPR007627">
    <property type="entry name" value="RNA_pol_sigma70_r2"/>
</dbReference>
<dbReference type="InterPro" id="IPR036388">
    <property type="entry name" value="WH-like_DNA-bd_sf"/>
</dbReference>
<dbReference type="PANTHER" id="PTHR43133:SF8">
    <property type="entry name" value="RNA POLYMERASE SIGMA FACTOR HI_1459-RELATED"/>
    <property type="match status" value="1"/>
</dbReference>
<dbReference type="GO" id="GO:0006352">
    <property type="term" value="P:DNA-templated transcription initiation"/>
    <property type="evidence" value="ECO:0007669"/>
    <property type="project" value="InterPro"/>
</dbReference>
<evidence type="ECO:0000256" key="5">
    <source>
        <dbReference type="ARBA" id="ARBA00023163"/>
    </source>
</evidence>
<dbReference type="Gene3D" id="1.10.10.10">
    <property type="entry name" value="Winged helix-like DNA-binding domain superfamily/Winged helix DNA-binding domain"/>
    <property type="match status" value="1"/>
</dbReference>
<comment type="similarity">
    <text evidence="1 6">Belongs to the sigma-70 factor family. ECF subfamily.</text>
</comment>
<reference evidence="9 10" key="1">
    <citation type="submission" date="2016-05" db="EMBL/GenBank/DDBJ databases">
        <title>Complete genome sequence of Pseudomonas antarctica PAMC 27494.</title>
        <authorList>
            <person name="Lee J."/>
        </authorList>
    </citation>
    <scope>NUCLEOTIDE SEQUENCE [LARGE SCALE GENOMIC DNA]</scope>
    <source>
        <strain evidence="9 10">PAMC 27494</strain>
        <plasmid evidence="10">Plasmid pp27494_1</plasmid>
    </source>
</reference>
<sequence length="184" mass="21274">MKWYLSMCVIDSPTFSTGISALRQLDETLLQKVRLFIRKKVMNPDDVEDLLQGTFLEALRNEHKFRNESLLLTWLCGIAMNLIRSHFRQLYNQPFQACLEEREVLDITDQSDVFNEVNGSRQLVRVVRAIATLPLNMQEIIHVSMEMEGNYLDTASQLGVPVGTVRSRLSRAREQLRRRVSSGF</sequence>
<geneLocation type="plasmid" evidence="10">
    <name>pp27494_1</name>
</geneLocation>
<evidence type="ECO:0000256" key="2">
    <source>
        <dbReference type="ARBA" id="ARBA00023015"/>
    </source>
</evidence>
<keyword evidence="9" id="KW-0614">Plasmid</keyword>
<evidence type="ECO:0000256" key="4">
    <source>
        <dbReference type="ARBA" id="ARBA00023125"/>
    </source>
</evidence>
<dbReference type="PROSITE" id="PS01063">
    <property type="entry name" value="SIGMA70_ECF"/>
    <property type="match status" value="1"/>
</dbReference>
<dbReference type="NCBIfam" id="TIGR02937">
    <property type="entry name" value="sigma70-ECF"/>
    <property type="match status" value="1"/>
</dbReference>
<dbReference type="InterPro" id="IPR039425">
    <property type="entry name" value="RNA_pol_sigma-70-like"/>
</dbReference>
<dbReference type="Proteomes" id="UP000077829">
    <property type="component" value="Plasmid pP27494_1"/>
</dbReference>
<organism evidence="9 10">
    <name type="scientific">Pseudomonas antarctica</name>
    <dbReference type="NCBI Taxonomy" id="219572"/>
    <lineage>
        <taxon>Bacteria</taxon>
        <taxon>Pseudomonadati</taxon>
        <taxon>Pseudomonadota</taxon>
        <taxon>Gammaproteobacteria</taxon>
        <taxon>Pseudomonadales</taxon>
        <taxon>Pseudomonadaceae</taxon>
        <taxon>Pseudomonas</taxon>
    </lineage>
</organism>